<protein>
    <submittedName>
        <fullName evidence="1">Uncharacterized protein</fullName>
    </submittedName>
</protein>
<accession>A0AAE1F587</accession>
<proteinExistence type="predicted"/>
<dbReference type="EMBL" id="JAWQEG010003258">
    <property type="protein sequence ID" value="KAK3867200.1"/>
    <property type="molecule type" value="Genomic_DNA"/>
</dbReference>
<gene>
    <name evidence="1" type="ORF">Pcinc_027317</name>
</gene>
<evidence type="ECO:0000313" key="2">
    <source>
        <dbReference type="Proteomes" id="UP001286313"/>
    </source>
</evidence>
<name>A0AAE1F587_PETCI</name>
<organism evidence="1 2">
    <name type="scientific">Petrolisthes cinctipes</name>
    <name type="common">Flat porcelain crab</name>
    <dbReference type="NCBI Taxonomy" id="88211"/>
    <lineage>
        <taxon>Eukaryota</taxon>
        <taxon>Metazoa</taxon>
        <taxon>Ecdysozoa</taxon>
        <taxon>Arthropoda</taxon>
        <taxon>Crustacea</taxon>
        <taxon>Multicrustacea</taxon>
        <taxon>Malacostraca</taxon>
        <taxon>Eumalacostraca</taxon>
        <taxon>Eucarida</taxon>
        <taxon>Decapoda</taxon>
        <taxon>Pleocyemata</taxon>
        <taxon>Anomura</taxon>
        <taxon>Galatheoidea</taxon>
        <taxon>Porcellanidae</taxon>
        <taxon>Petrolisthes</taxon>
    </lineage>
</organism>
<dbReference type="Proteomes" id="UP001286313">
    <property type="component" value="Unassembled WGS sequence"/>
</dbReference>
<evidence type="ECO:0000313" key="1">
    <source>
        <dbReference type="EMBL" id="KAK3867200.1"/>
    </source>
</evidence>
<keyword evidence="2" id="KW-1185">Reference proteome</keyword>
<sequence length="66" mass="7614">MRYSFLSNVLVQTFHDDAKELVVTDGEAVICLPRQEDESSLAPCCQEADTRIMLQRMTTVRFMFEP</sequence>
<comment type="caution">
    <text evidence="1">The sequence shown here is derived from an EMBL/GenBank/DDBJ whole genome shotgun (WGS) entry which is preliminary data.</text>
</comment>
<reference evidence="1" key="1">
    <citation type="submission" date="2023-10" db="EMBL/GenBank/DDBJ databases">
        <title>Genome assemblies of two species of porcelain crab, Petrolisthes cinctipes and Petrolisthes manimaculis (Anomura: Porcellanidae).</title>
        <authorList>
            <person name="Angst P."/>
        </authorList>
    </citation>
    <scope>NUCLEOTIDE SEQUENCE</scope>
    <source>
        <strain evidence="1">PB745_01</strain>
        <tissue evidence="1">Gill</tissue>
    </source>
</reference>
<dbReference type="AlphaFoldDB" id="A0AAE1F587"/>